<keyword evidence="1" id="KW-0805">Transcription regulation</keyword>
<dbReference type="AlphaFoldDB" id="A0AAW5BAZ6"/>
<keyword evidence="5" id="KW-1185">Reference proteome</keyword>
<evidence type="ECO:0000259" key="3">
    <source>
        <dbReference type="Pfam" id="PF13518"/>
    </source>
</evidence>
<dbReference type="RefSeq" id="WP_238022175.1">
    <property type="nucleotide sequence ID" value="NZ_JAIFZM010000026.1"/>
</dbReference>
<dbReference type="InterPro" id="IPR016032">
    <property type="entry name" value="Sig_transdc_resp-reg_C-effctor"/>
</dbReference>
<sequence>MNEKQIERTLKDYHWMIKEIKRQRDVLEEEIGLKLVASSGIESTLPKAKGTVSDPVGQEVLRREKKSGWIIKLEKKILYIQERMEVIEDPREMAILECMLDGMTISAISQHMGLSRRQVYHVKDEIVRKISHFTHSAQ</sequence>
<evidence type="ECO:0000313" key="5">
    <source>
        <dbReference type="Proteomes" id="UP001199631"/>
    </source>
</evidence>
<dbReference type="Proteomes" id="UP001199631">
    <property type="component" value="Unassembled WGS sequence"/>
</dbReference>
<keyword evidence="2" id="KW-0804">Transcription</keyword>
<protein>
    <submittedName>
        <fullName evidence="4">Helix-turn-helix domain-containing protein</fullName>
    </submittedName>
</protein>
<dbReference type="Gene3D" id="1.10.10.10">
    <property type="entry name" value="Winged helix-like DNA-binding domain superfamily/Winged helix DNA-binding domain"/>
    <property type="match status" value="1"/>
</dbReference>
<dbReference type="InterPro" id="IPR036388">
    <property type="entry name" value="WH-like_DNA-bd_sf"/>
</dbReference>
<dbReference type="Pfam" id="PF13518">
    <property type="entry name" value="HTH_28"/>
    <property type="match status" value="1"/>
</dbReference>
<gene>
    <name evidence="4" type="ORF">K3T81_19020</name>
</gene>
<dbReference type="EMBL" id="JAIFZM010000026">
    <property type="protein sequence ID" value="MCG3421237.1"/>
    <property type="molecule type" value="Genomic_DNA"/>
</dbReference>
<dbReference type="GO" id="GO:0006355">
    <property type="term" value="P:regulation of DNA-templated transcription"/>
    <property type="evidence" value="ECO:0007669"/>
    <property type="project" value="InterPro"/>
</dbReference>
<evidence type="ECO:0000256" key="1">
    <source>
        <dbReference type="ARBA" id="ARBA00023015"/>
    </source>
</evidence>
<accession>A0AAW5BAZ6</accession>
<dbReference type="InterPro" id="IPR055247">
    <property type="entry name" value="InsJ-like_HTH"/>
</dbReference>
<comment type="caution">
    <text evidence="4">The sequence shown here is derived from an EMBL/GenBank/DDBJ whole genome shotgun (WGS) entry which is preliminary data.</text>
</comment>
<feature type="domain" description="Insertion element IS150 protein InsJ-like helix-turn-helix" evidence="3">
    <location>
        <begin position="94"/>
        <end position="124"/>
    </location>
</feature>
<reference evidence="4 5" key="1">
    <citation type="journal article" date="2022" name="Evol. Bioinform. Online">
        <title>Draft Genome Sequence of Oceanobacillus jordanicus Strain GSFE11, a Halotolerant Plant Growth-Promoting Bacterial Endophyte Isolated From the Jordan Valley.</title>
        <authorList>
            <person name="Alhindi T."/>
            <person name="Albdaiwi R."/>
        </authorList>
    </citation>
    <scope>NUCLEOTIDE SEQUENCE [LARGE SCALE GENOMIC DNA]</scope>
    <source>
        <strain evidence="4 5">GSFE11</strain>
    </source>
</reference>
<name>A0AAW5BAZ6_9BACI</name>
<evidence type="ECO:0000256" key="2">
    <source>
        <dbReference type="ARBA" id="ARBA00023163"/>
    </source>
</evidence>
<evidence type="ECO:0000313" key="4">
    <source>
        <dbReference type="EMBL" id="MCG3421237.1"/>
    </source>
</evidence>
<proteinExistence type="predicted"/>
<dbReference type="SUPFAM" id="SSF46894">
    <property type="entry name" value="C-terminal effector domain of the bipartite response regulators"/>
    <property type="match status" value="1"/>
</dbReference>
<dbReference type="GO" id="GO:0003677">
    <property type="term" value="F:DNA binding"/>
    <property type="evidence" value="ECO:0007669"/>
    <property type="project" value="InterPro"/>
</dbReference>
<organism evidence="4 5">
    <name type="scientific">Oceanobacillus jordanicus</name>
    <dbReference type="NCBI Taxonomy" id="2867266"/>
    <lineage>
        <taxon>Bacteria</taxon>
        <taxon>Bacillati</taxon>
        <taxon>Bacillota</taxon>
        <taxon>Bacilli</taxon>
        <taxon>Bacillales</taxon>
        <taxon>Bacillaceae</taxon>
        <taxon>Oceanobacillus</taxon>
    </lineage>
</organism>